<protein>
    <recommendedName>
        <fullName evidence="3">DUF4374 domain-containing protein</fullName>
    </recommendedName>
</protein>
<keyword evidence="2" id="KW-1185">Reference proteome</keyword>
<evidence type="ECO:0000313" key="2">
    <source>
        <dbReference type="Proteomes" id="UP000614460"/>
    </source>
</evidence>
<dbReference type="RefSeq" id="WP_094257561.1">
    <property type="nucleotide sequence ID" value="NZ_BMKM01000001.1"/>
</dbReference>
<name>A0A8H9G033_9SPHI</name>
<proteinExistence type="predicted"/>
<accession>A0A8H9G033</accession>
<reference evidence="1" key="2">
    <citation type="submission" date="2020-09" db="EMBL/GenBank/DDBJ databases">
        <authorList>
            <person name="Sun Q."/>
            <person name="Zhou Y."/>
        </authorList>
    </citation>
    <scope>NUCLEOTIDE SEQUENCE</scope>
    <source>
        <strain evidence="1">CGMCC 1.15966</strain>
    </source>
</reference>
<gene>
    <name evidence="1" type="ORF">GCM10011516_05510</name>
</gene>
<reference evidence="1" key="1">
    <citation type="journal article" date="2014" name="Int. J. Syst. Evol. Microbiol.">
        <title>Complete genome sequence of Corynebacterium casei LMG S-19264T (=DSM 44701T), isolated from a smear-ripened cheese.</title>
        <authorList>
            <consortium name="US DOE Joint Genome Institute (JGI-PGF)"/>
            <person name="Walter F."/>
            <person name="Albersmeier A."/>
            <person name="Kalinowski J."/>
            <person name="Ruckert C."/>
        </authorList>
    </citation>
    <scope>NUCLEOTIDE SEQUENCE</scope>
    <source>
        <strain evidence="1">CGMCC 1.15966</strain>
    </source>
</reference>
<dbReference type="EMBL" id="BMKM01000001">
    <property type="protein sequence ID" value="GGE10690.1"/>
    <property type="molecule type" value="Genomic_DNA"/>
</dbReference>
<dbReference type="PROSITE" id="PS51257">
    <property type="entry name" value="PROKAR_LIPOPROTEIN"/>
    <property type="match status" value="1"/>
</dbReference>
<dbReference type="AlphaFoldDB" id="A0A8H9G033"/>
<sequence>MKSNLLKFAVLAAIASNITFSSCSKDSSGPEVEVEDNIRWITVSGALMDAEPGDGNAGTMVFSMKPEDAKNPSFSVNVFDQGLHVKSSRTARLQGSADGKYLYNIQYTGDDGGIFNKYRVRGGKNLTPDGPEVETATYVSTSPRWLKAAEGIGVAVKAAGNDVVYTGSAPNFVYKERSSAIDVISLDLNNPRITETNKFELKMTAEEIAAGYYFSRIDVPVINKAGNKVFIGAAVSKDNTKQFTLGTDGKPTWATDRTGEKSWAKTLVLDYPSLSNPKVITSNKTRGNTNGYRSTMQYVGTDGHVYQATSGEAAGTGGSKILRINSSTNDYDASYVFSLDQALGVKDSYIETWKYVGDGIGYVVYNVAGNGGYIARVDLKNNTAKKYDIPGEADLKFRQIQNIALEGDDVFIAVAAVGKDGNIYVFNRKTGAMTVGAKLVNKTGNQYIGIY</sequence>
<evidence type="ECO:0008006" key="3">
    <source>
        <dbReference type="Google" id="ProtNLM"/>
    </source>
</evidence>
<dbReference type="Proteomes" id="UP000614460">
    <property type="component" value="Unassembled WGS sequence"/>
</dbReference>
<evidence type="ECO:0000313" key="1">
    <source>
        <dbReference type="EMBL" id="GGE10690.1"/>
    </source>
</evidence>
<comment type="caution">
    <text evidence="1">The sequence shown here is derived from an EMBL/GenBank/DDBJ whole genome shotgun (WGS) entry which is preliminary data.</text>
</comment>
<organism evidence="1 2">
    <name type="scientific">Sphingobacterium cellulitidis</name>
    <dbReference type="NCBI Taxonomy" id="1768011"/>
    <lineage>
        <taxon>Bacteria</taxon>
        <taxon>Pseudomonadati</taxon>
        <taxon>Bacteroidota</taxon>
        <taxon>Sphingobacteriia</taxon>
        <taxon>Sphingobacteriales</taxon>
        <taxon>Sphingobacteriaceae</taxon>
        <taxon>Sphingobacterium</taxon>
    </lineage>
</organism>